<evidence type="ECO:0000259" key="3">
    <source>
        <dbReference type="PROSITE" id="PS50948"/>
    </source>
</evidence>
<dbReference type="SUPFAM" id="SSF49785">
    <property type="entry name" value="Galactose-binding domain-like"/>
    <property type="match status" value="2"/>
</dbReference>
<dbReference type="PROSITE" id="PS50022">
    <property type="entry name" value="FA58C_3"/>
    <property type="match status" value="2"/>
</dbReference>
<dbReference type="RefSeq" id="XP_028519149.1">
    <property type="nucleotide sequence ID" value="XM_028663348.1"/>
</dbReference>
<keyword evidence="1" id="KW-0732">Signal</keyword>
<dbReference type="SMART" id="SM00473">
    <property type="entry name" value="PAN_AP"/>
    <property type="match status" value="1"/>
</dbReference>
<dbReference type="Gene3D" id="3.50.4.10">
    <property type="entry name" value="Hepatocyte Growth Factor"/>
    <property type="match status" value="1"/>
</dbReference>
<dbReference type="InterPro" id="IPR008979">
    <property type="entry name" value="Galactose-bd-like_sf"/>
</dbReference>
<feature type="domain" description="Apple" evidence="3">
    <location>
        <begin position="26"/>
        <end position="102"/>
    </location>
</feature>
<accession>A0A913YVB6</accession>
<dbReference type="PROSITE" id="PS50948">
    <property type="entry name" value="PAN"/>
    <property type="match status" value="1"/>
</dbReference>
<dbReference type="GeneID" id="114576546"/>
<dbReference type="CDD" id="cd00057">
    <property type="entry name" value="FA58C"/>
    <property type="match status" value="1"/>
</dbReference>
<dbReference type="InterPro" id="IPR003609">
    <property type="entry name" value="Pan_app"/>
</dbReference>
<organism evidence="4 5">
    <name type="scientific">Exaiptasia diaphana</name>
    <name type="common">Tropical sea anemone</name>
    <name type="synonym">Aiptasia pulchella</name>
    <dbReference type="NCBI Taxonomy" id="2652724"/>
    <lineage>
        <taxon>Eukaryota</taxon>
        <taxon>Metazoa</taxon>
        <taxon>Cnidaria</taxon>
        <taxon>Anthozoa</taxon>
        <taxon>Hexacorallia</taxon>
        <taxon>Actiniaria</taxon>
        <taxon>Aiptasiidae</taxon>
        <taxon>Exaiptasia</taxon>
    </lineage>
</organism>
<dbReference type="AlphaFoldDB" id="A0A913YVB6"/>
<dbReference type="Pfam" id="PF00024">
    <property type="entry name" value="PAN_1"/>
    <property type="match status" value="1"/>
</dbReference>
<dbReference type="OrthoDB" id="5985199at2759"/>
<dbReference type="EnsemblMetazoa" id="XM_028663348.1">
    <property type="protein sequence ID" value="XP_028519149.1"/>
    <property type="gene ID" value="LOC114576546"/>
</dbReference>
<dbReference type="Gene3D" id="2.60.120.260">
    <property type="entry name" value="Galactose-binding domain-like"/>
    <property type="match status" value="2"/>
</dbReference>
<dbReference type="PROSITE" id="PS01285">
    <property type="entry name" value="FA58C_1"/>
    <property type="match status" value="1"/>
</dbReference>
<evidence type="ECO:0008006" key="6">
    <source>
        <dbReference type="Google" id="ProtNLM"/>
    </source>
</evidence>
<evidence type="ECO:0000313" key="5">
    <source>
        <dbReference type="Proteomes" id="UP000887567"/>
    </source>
</evidence>
<feature type="signal peptide" evidence="1">
    <location>
        <begin position="1"/>
        <end position="24"/>
    </location>
</feature>
<dbReference type="PANTHER" id="PTHR24543">
    <property type="entry name" value="MULTICOPPER OXIDASE-RELATED"/>
    <property type="match status" value="1"/>
</dbReference>
<feature type="chain" id="PRO_5037180106" description="F5/8 type C domain-containing protein" evidence="1">
    <location>
        <begin position="25"/>
        <end position="360"/>
    </location>
</feature>
<sequence>MKKTSHILVGCFFIGLSILTNVQASCSGYYVQKSFVLQGNLLASLLVTTRAHCEMKCRENSGCFSINYYKEQKNCHLNKATHLSRPLHLVYDMGGVYIKIKNDYCSDAYCSTGQSCLIDSAKDDYICKVCNAPLGLESGSIPNSSISASSSHGNCCEPWQARLRNSPSRMGSVGSWVAKNTVAGEYLQVDLGNIYRVTKVATQGSVVVWFPQWITSYSLSYAFNNGTFTDYKVGGSLKVSKTASRYYELWVAKNTVAGEYLQVDLGNIYRVTKVATQGSVVVWFPQWITSYSLSYAFNNGTFTDYKVGGSLKVFPGNTDRDTIVTNVLPGSVRCRYIRIVAVTYSDFPAMRAEIYGCPEN</sequence>
<dbReference type="SMART" id="SM00231">
    <property type="entry name" value="FA58C"/>
    <property type="match status" value="1"/>
</dbReference>
<protein>
    <recommendedName>
        <fullName evidence="6">F5/8 type C domain-containing protein</fullName>
    </recommendedName>
</protein>
<evidence type="ECO:0000256" key="1">
    <source>
        <dbReference type="SAM" id="SignalP"/>
    </source>
</evidence>
<dbReference type="Proteomes" id="UP000887567">
    <property type="component" value="Unplaced"/>
</dbReference>
<feature type="domain" description="F5/8 type C" evidence="2">
    <location>
        <begin position="130"/>
        <end position="231"/>
    </location>
</feature>
<reference evidence="4" key="1">
    <citation type="submission" date="2022-11" db="UniProtKB">
        <authorList>
            <consortium name="EnsemblMetazoa"/>
        </authorList>
    </citation>
    <scope>IDENTIFICATION</scope>
</reference>
<evidence type="ECO:0000313" key="4">
    <source>
        <dbReference type="EnsemblMetazoa" id="XP_028519149.1"/>
    </source>
</evidence>
<evidence type="ECO:0000259" key="2">
    <source>
        <dbReference type="PROSITE" id="PS50022"/>
    </source>
</evidence>
<feature type="domain" description="F5/8 type C" evidence="2">
    <location>
        <begin position="250"/>
        <end position="357"/>
    </location>
</feature>
<name>A0A913YVB6_EXADI</name>
<dbReference type="InterPro" id="IPR000421">
    <property type="entry name" value="FA58C"/>
</dbReference>
<dbReference type="SUPFAM" id="SSF57414">
    <property type="entry name" value="Hairpin loop containing domain-like"/>
    <property type="match status" value="1"/>
</dbReference>
<dbReference type="KEGG" id="epa:114576546"/>
<proteinExistence type="predicted"/>
<keyword evidence="5" id="KW-1185">Reference proteome</keyword>
<dbReference type="CDD" id="cd01099">
    <property type="entry name" value="PAN_AP_HGF"/>
    <property type="match status" value="1"/>
</dbReference>
<dbReference type="Pfam" id="PF00754">
    <property type="entry name" value="F5_F8_type_C"/>
    <property type="match status" value="2"/>
</dbReference>